<dbReference type="InterPro" id="IPR036565">
    <property type="entry name" value="Mur-like_cat_sf"/>
</dbReference>
<dbReference type="Gene3D" id="3.90.190.20">
    <property type="entry name" value="Mur ligase, C-terminal domain"/>
    <property type="match status" value="1"/>
</dbReference>
<keyword evidence="8" id="KW-1185">Reference proteome</keyword>
<name>A0ABR3JZ82_9AGAR</name>
<keyword evidence="2" id="KW-0436">Ligase</keyword>
<dbReference type="PANTHER" id="PTHR11136:SF0">
    <property type="entry name" value="DIHYDROFOLATE SYNTHETASE-RELATED"/>
    <property type="match status" value="1"/>
</dbReference>
<accession>A0ABR3JZ82</accession>
<reference evidence="8" key="1">
    <citation type="submission" date="2024-06" db="EMBL/GenBank/DDBJ databases">
        <title>Multi-omics analyses provide insights into the biosynthesis of the anticancer antibiotic pleurotin in Hohenbuehelia grisea.</title>
        <authorList>
            <person name="Weaver J.A."/>
            <person name="Alberti F."/>
        </authorList>
    </citation>
    <scope>NUCLEOTIDE SEQUENCE [LARGE SCALE GENOMIC DNA]</scope>
    <source>
        <strain evidence="8">T-177</strain>
    </source>
</reference>
<comment type="caution">
    <text evidence="7">The sequence shown here is derived from an EMBL/GenBank/DDBJ whole genome shotgun (WGS) entry which is preliminary data.</text>
</comment>
<dbReference type="InterPro" id="IPR036615">
    <property type="entry name" value="Mur_ligase_C_dom_sf"/>
</dbReference>
<evidence type="ECO:0000256" key="2">
    <source>
        <dbReference type="ARBA" id="ARBA00022598"/>
    </source>
</evidence>
<evidence type="ECO:0000256" key="5">
    <source>
        <dbReference type="ARBA" id="ARBA00022840"/>
    </source>
</evidence>
<evidence type="ECO:0000256" key="6">
    <source>
        <dbReference type="ARBA" id="ARBA00022842"/>
    </source>
</evidence>
<gene>
    <name evidence="7" type="ORF">HGRIS_005931</name>
</gene>
<dbReference type="PANTHER" id="PTHR11136">
    <property type="entry name" value="FOLYLPOLYGLUTAMATE SYNTHASE-RELATED"/>
    <property type="match status" value="1"/>
</dbReference>
<evidence type="ECO:0000256" key="1">
    <source>
        <dbReference type="ARBA" id="ARBA00008276"/>
    </source>
</evidence>
<dbReference type="InterPro" id="IPR001645">
    <property type="entry name" value="Folylpolyglutamate_synth"/>
</dbReference>
<evidence type="ECO:0008006" key="9">
    <source>
        <dbReference type="Google" id="ProtNLM"/>
    </source>
</evidence>
<protein>
    <recommendedName>
        <fullName evidence="9">Dihydrofolate synthetase</fullName>
    </recommendedName>
</protein>
<dbReference type="Gene3D" id="3.40.1190.10">
    <property type="entry name" value="Mur-like, catalytic domain"/>
    <property type="match status" value="1"/>
</dbReference>
<dbReference type="EMBL" id="JASNQZ010000001">
    <property type="protein sequence ID" value="KAL0960924.1"/>
    <property type="molecule type" value="Genomic_DNA"/>
</dbReference>
<evidence type="ECO:0000313" key="7">
    <source>
        <dbReference type="EMBL" id="KAL0960924.1"/>
    </source>
</evidence>
<keyword evidence="4" id="KW-0547">Nucleotide-binding</keyword>
<sequence>MSIDLSLERIRRILTHLPKYTRPTCHIAGTNGKGSVTALLSSIFTAASLSVGRFNSPHLTSIYDCISIDGKDVTPDVYANARADVENADREYDTKLTSFELLTVTALLIFERAKVDIAVVEVGLGGRRDATNAILDECIAVSGLTAVDLDHQSFLGGTVEEIAREKSAIARPGKPFVLGPQKHGEVEKIAEEIVTHAGGDFVKAPPVAKREWDQSLDGPEPPAFALSATNFQAPRAQPITLNMPCFSQPVQTQLPLFGEHQLENLATASSIVSSLLSHTACSALNFKDRVTPDAVAKGIQKANWAGRLSYHTFVHTSQSAKPLVVLADGAHNAASAQTLSAYVTHVLSLLTNGETSAPRKVNLTFILGLSHSPPKTPSQTLKPLFPPRIPESRTLDVKVNVAAVRFTPPEGMPWVHSVPPAEITEAVRELAPGATTWTADDCDNDQLVHALDWATKDAGAGSDGAESLVIVAGSLYLVADFYRLLHKDVPTASV</sequence>
<comment type="similarity">
    <text evidence="1">Belongs to the folylpolyglutamate synthase family.</text>
</comment>
<evidence type="ECO:0000313" key="8">
    <source>
        <dbReference type="Proteomes" id="UP001556367"/>
    </source>
</evidence>
<proteinExistence type="inferred from homology"/>
<organism evidence="7 8">
    <name type="scientific">Hohenbuehelia grisea</name>
    <dbReference type="NCBI Taxonomy" id="104357"/>
    <lineage>
        <taxon>Eukaryota</taxon>
        <taxon>Fungi</taxon>
        <taxon>Dikarya</taxon>
        <taxon>Basidiomycota</taxon>
        <taxon>Agaricomycotina</taxon>
        <taxon>Agaricomycetes</taxon>
        <taxon>Agaricomycetidae</taxon>
        <taxon>Agaricales</taxon>
        <taxon>Pleurotineae</taxon>
        <taxon>Pleurotaceae</taxon>
        <taxon>Hohenbuehelia</taxon>
    </lineage>
</organism>
<dbReference type="NCBIfam" id="TIGR01499">
    <property type="entry name" value="folC"/>
    <property type="match status" value="1"/>
</dbReference>
<keyword evidence="5" id="KW-0067">ATP-binding</keyword>
<dbReference type="Proteomes" id="UP001556367">
    <property type="component" value="Unassembled WGS sequence"/>
</dbReference>
<dbReference type="SUPFAM" id="SSF53244">
    <property type="entry name" value="MurD-like peptide ligases, peptide-binding domain"/>
    <property type="match status" value="1"/>
</dbReference>
<evidence type="ECO:0000256" key="3">
    <source>
        <dbReference type="ARBA" id="ARBA00022723"/>
    </source>
</evidence>
<evidence type="ECO:0000256" key="4">
    <source>
        <dbReference type="ARBA" id="ARBA00022741"/>
    </source>
</evidence>
<keyword evidence="6" id="KW-0460">Magnesium</keyword>
<dbReference type="SUPFAM" id="SSF53623">
    <property type="entry name" value="MurD-like peptide ligases, catalytic domain"/>
    <property type="match status" value="1"/>
</dbReference>
<keyword evidence="3" id="KW-0479">Metal-binding</keyword>